<keyword evidence="3" id="KW-1185">Reference proteome</keyword>
<dbReference type="InterPro" id="IPR016039">
    <property type="entry name" value="Thiolase-like"/>
</dbReference>
<dbReference type="Proteomes" id="UP000654075">
    <property type="component" value="Unassembled WGS sequence"/>
</dbReference>
<dbReference type="AlphaFoldDB" id="A0A813HNI1"/>
<organism evidence="2 3">
    <name type="scientific">Polarella glacialis</name>
    <name type="common">Dinoflagellate</name>
    <dbReference type="NCBI Taxonomy" id="89957"/>
    <lineage>
        <taxon>Eukaryota</taxon>
        <taxon>Sar</taxon>
        <taxon>Alveolata</taxon>
        <taxon>Dinophyceae</taxon>
        <taxon>Suessiales</taxon>
        <taxon>Suessiaceae</taxon>
        <taxon>Polarella</taxon>
    </lineage>
</organism>
<proteinExistence type="predicted"/>
<feature type="region of interest" description="Disordered" evidence="1">
    <location>
        <begin position="219"/>
        <end position="238"/>
    </location>
</feature>
<name>A0A813HNI1_POLGL</name>
<dbReference type="Gene3D" id="3.40.47.10">
    <property type="match status" value="1"/>
</dbReference>
<sequence>METSGLASFLKIVQAAQWAYIAPISHLRQVNPNMDIADSSVLLPSEGLEYARRSSLGGVMSQGFGGTNVYAILWGTVDDKKVENLPSFPANREQLSFWPGGGGALPQEQVPQKGYFIVGSWTQWCDPQRMELEGPNLYGYTMTLGVNGWEKFNIWLDADPRKIIHPGRPAMPKETSVIGPQDSGGSGNWLIDGRLPPLPGCERKEASEGGRRALGLADHTGSLDVTPQAPHPDSGKPGTRYRIRLHVAGRWRMVDWVKLEEAEVEQVLSSNQPAPASDVGRYYVCGSWNSWCFEEFRPVEAAGVLFQLELRLMHGKGEFFIVRNRDSDQAFFPDGRQAAIGGRPSGVREGTQLGSEGSLWQIEASGAGDIFLLEFRRSQEPGGSQEKSVSWTRLRHQPLSQEEEESMRVLRPSYCVLGSASGWRDPQPMAWDQSRMCFTYQLMLGDLCRDSFLILEDGLPEQTLHPSCQDASIHVPHELCGPDANSSGLFWTVGLHHGDQGRAGDRYEIRLLLSKGGAERVEWSRLS</sequence>
<dbReference type="GO" id="GO:0016746">
    <property type="term" value="F:acyltransferase activity"/>
    <property type="evidence" value="ECO:0007669"/>
    <property type="project" value="InterPro"/>
</dbReference>
<evidence type="ECO:0000313" key="3">
    <source>
        <dbReference type="Proteomes" id="UP000654075"/>
    </source>
</evidence>
<dbReference type="SUPFAM" id="SSF53901">
    <property type="entry name" value="Thiolase-like"/>
    <property type="match status" value="1"/>
</dbReference>
<accession>A0A813HNI1</accession>
<evidence type="ECO:0000313" key="2">
    <source>
        <dbReference type="EMBL" id="CAE8639081.1"/>
    </source>
</evidence>
<protein>
    <submittedName>
        <fullName evidence="2">Uncharacterized protein</fullName>
    </submittedName>
</protein>
<gene>
    <name evidence="2" type="ORF">PGLA1383_LOCUS54143</name>
</gene>
<comment type="caution">
    <text evidence="2">The sequence shown here is derived from an EMBL/GenBank/DDBJ whole genome shotgun (WGS) entry which is preliminary data.</text>
</comment>
<dbReference type="EMBL" id="CAJNNV010032140">
    <property type="protein sequence ID" value="CAE8639081.1"/>
    <property type="molecule type" value="Genomic_DNA"/>
</dbReference>
<reference evidence="2" key="1">
    <citation type="submission" date="2021-02" db="EMBL/GenBank/DDBJ databases">
        <authorList>
            <person name="Dougan E. K."/>
            <person name="Rhodes N."/>
            <person name="Thang M."/>
            <person name="Chan C."/>
        </authorList>
    </citation>
    <scope>NUCLEOTIDE SEQUENCE</scope>
</reference>
<evidence type="ECO:0000256" key="1">
    <source>
        <dbReference type="SAM" id="MobiDB-lite"/>
    </source>
</evidence>